<keyword evidence="6" id="KW-1185">Reference proteome</keyword>
<dbReference type="PANTHER" id="PTHR43080:SF2">
    <property type="entry name" value="CBS DOMAIN-CONTAINING PROTEIN"/>
    <property type="match status" value="1"/>
</dbReference>
<dbReference type="InterPro" id="IPR005104">
    <property type="entry name" value="WHTH_HrcA_DNA-bd"/>
</dbReference>
<feature type="domain" description="CBS" evidence="4">
    <location>
        <begin position="177"/>
        <end position="235"/>
    </location>
</feature>
<gene>
    <name evidence="5" type="ORF">McpAg1_15730</name>
</gene>
<dbReference type="PANTHER" id="PTHR43080">
    <property type="entry name" value="CBS DOMAIN-CONTAINING PROTEIN CBSX3, MITOCHONDRIAL"/>
    <property type="match status" value="1"/>
</dbReference>
<dbReference type="InterPro" id="IPR036388">
    <property type="entry name" value="WH-like_DNA-bd_sf"/>
</dbReference>
<dbReference type="PIRSF" id="PIRSF005063">
    <property type="entry name" value="UCP005063_CBS_MJ1232"/>
    <property type="match status" value="1"/>
</dbReference>
<evidence type="ECO:0000256" key="2">
    <source>
        <dbReference type="ARBA" id="ARBA00023167"/>
    </source>
</evidence>
<dbReference type="InterPro" id="IPR016436">
    <property type="entry name" value="UCP005063_CBS"/>
</dbReference>
<protein>
    <recommendedName>
        <fullName evidence="4">CBS domain-containing protein</fullName>
    </recommendedName>
</protein>
<dbReference type="InterPro" id="IPR046342">
    <property type="entry name" value="CBS_dom_sf"/>
</dbReference>
<dbReference type="Proteomes" id="UP001273136">
    <property type="component" value="Unassembled WGS sequence"/>
</dbReference>
<organism evidence="5 6">
    <name type="scientific">Methanorbis furvi</name>
    <dbReference type="NCBI Taxonomy" id="3028299"/>
    <lineage>
        <taxon>Archaea</taxon>
        <taxon>Methanobacteriati</taxon>
        <taxon>Methanobacteriota</taxon>
        <taxon>Stenosarchaea group</taxon>
        <taxon>Methanomicrobia</taxon>
        <taxon>Methanomicrobiales</taxon>
        <taxon>Methanocorpusculaceae</taxon>
        <taxon>Methanorbis</taxon>
    </lineage>
</organism>
<dbReference type="RefSeq" id="WP_338094754.1">
    <property type="nucleotide sequence ID" value="NZ_JAWDKA010000008.1"/>
</dbReference>
<dbReference type="Pfam" id="PF03444">
    <property type="entry name" value="WHD_HrcA"/>
    <property type="match status" value="1"/>
</dbReference>
<evidence type="ECO:0000256" key="3">
    <source>
        <dbReference type="PROSITE-ProRule" id="PRU00703"/>
    </source>
</evidence>
<dbReference type="GO" id="GO:0003677">
    <property type="term" value="F:DNA binding"/>
    <property type="evidence" value="ECO:0007669"/>
    <property type="project" value="InterPro"/>
</dbReference>
<evidence type="ECO:0000313" key="6">
    <source>
        <dbReference type="Proteomes" id="UP001273136"/>
    </source>
</evidence>
<dbReference type="Gene3D" id="1.10.10.10">
    <property type="entry name" value="Winged helix-like DNA-binding domain superfamily/Winged helix DNA-binding domain"/>
    <property type="match status" value="1"/>
</dbReference>
<dbReference type="InterPro" id="IPR051257">
    <property type="entry name" value="Diverse_CBS-Domain"/>
</dbReference>
<dbReference type="InterPro" id="IPR036390">
    <property type="entry name" value="WH_DNA-bd_sf"/>
</dbReference>
<evidence type="ECO:0000256" key="1">
    <source>
        <dbReference type="ARBA" id="ARBA00023122"/>
    </source>
</evidence>
<keyword evidence="2" id="KW-0028">Amino-acid biosynthesis</keyword>
<evidence type="ECO:0000313" key="5">
    <source>
        <dbReference type="EMBL" id="MDV0442338.1"/>
    </source>
</evidence>
<name>A0AAE4SB38_9EURY</name>
<accession>A0AAE4SB38</accession>
<dbReference type="GO" id="GO:0009086">
    <property type="term" value="P:methionine biosynthetic process"/>
    <property type="evidence" value="ECO:0007669"/>
    <property type="project" value="UniProtKB-KW"/>
</dbReference>
<feature type="domain" description="CBS" evidence="4">
    <location>
        <begin position="240"/>
        <end position="292"/>
    </location>
</feature>
<reference evidence="5" key="1">
    <citation type="submission" date="2023-06" db="EMBL/GenBank/DDBJ databases">
        <title>Genome sequence of Methancorpusculaceae sp. Ag1.</title>
        <authorList>
            <person name="Protasov E."/>
            <person name="Platt K."/>
            <person name="Poehlein A."/>
            <person name="Daniel R."/>
            <person name="Brune A."/>
        </authorList>
    </citation>
    <scope>NUCLEOTIDE SEQUENCE</scope>
    <source>
        <strain evidence="5">Ag1</strain>
    </source>
</reference>
<dbReference type="Pfam" id="PF00571">
    <property type="entry name" value="CBS"/>
    <property type="match status" value="2"/>
</dbReference>
<sequence length="292" mass="32225">MDLSLIQKDILITLISLYHQYSHPIKGEEIADIIKRNPGTVRNQMQALKALGLVDGVPGPKGGYHPTSRAYTELHVTADDSESEVAILRNGEITEGVRVNEIDFTTLTHADLCHALIKVIGNVRVFEVGDKVTIGPTPVNKLLIKGEVFGKDEINSALLISTSEMTSLPKLAIREYMTTPLVALETDMTIAYAMKTLLQRRIHGAPVIENGQLLGIVTQTDIVAAIDRGVLMEASVGEIMVRNVVTIPGDMRLYEVIRRFKEQDIGRVIVMEEEKPIGILTHSDIIRVFPTL</sequence>
<comment type="caution">
    <text evidence="5">The sequence shown here is derived from an EMBL/GenBank/DDBJ whole genome shotgun (WGS) entry which is preliminary data.</text>
</comment>
<dbReference type="PROSITE" id="PS51371">
    <property type="entry name" value="CBS"/>
    <property type="match status" value="2"/>
</dbReference>
<proteinExistence type="predicted"/>
<dbReference type="GO" id="GO:0006355">
    <property type="term" value="P:regulation of DNA-templated transcription"/>
    <property type="evidence" value="ECO:0007669"/>
    <property type="project" value="InterPro"/>
</dbReference>
<dbReference type="SUPFAM" id="SSF46785">
    <property type="entry name" value="Winged helix' DNA-binding domain"/>
    <property type="match status" value="1"/>
</dbReference>
<dbReference type="AlphaFoldDB" id="A0AAE4SB38"/>
<dbReference type="InterPro" id="IPR000644">
    <property type="entry name" value="CBS_dom"/>
</dbReference>
<dbReference type="EMBL" id="JAWDKA010000008">
    <property type="protein sequence ID" value="MDV0442338.1"/>
    <property type="molecule type" value="Genomic_DNA"/>
</dbReference>
<dbReference type="Gene3D" id="3.10.580.10">
    <property type="entry name" value="CBS-domain"/>
    <property type="match status" value="1"/>
</dbReference>
<dbReference type="SMART" id="SM00116">
    <property type="entry name" value="CBS"/>
    <property type="match status" value="2"/>
</dbReference>
<keyword evidence="1 3" id="KW-0129">CBS domain</keyword>
<keyword evidence="2" id="KW-0486">Methionine biosynthesis</keyword>
<dbReference type="SUPFAM" id="SSF54631">
    <property type="entry name" value="CBS-domain pair"/>
    <property type="match status" value="1"/>
</dbReference>
<evidence type="ECO:0000259" key="4">
    <source>
        <dbReference type="PROSITE" id="PS51371"/>
    </source>
</evidence>